<dbReference type="Pfam" id="PF04338">
    <property type="entry name" value="DUF481"/>
    <property type="match status" value="1"/>
</dbReference>
<keyword evidence="1" id="KW-0732">Signal</keyword>
<evidence type="ECO:0008006" key="4">
    <source>
        <dbReference type="Google" id="ProtNLM"/>
    </source>
</evidence>
<dbReference type="InterPro" id="IPR007433">
    <property type="entry name" value="DUF481"/>
</dbReference>
<proteinExistence type="predicted"/>
<feature type="chain" id="PRO_5013164699" description="Salt-induced outer membrane protein" evidence="1">
    <location>
        <begin position="32"/>
        <end position="254"/>
    </location>
</feature>
<name>A0A1Y5HYM4_OLEAN</name>
<gene>
    <name evidence="2" type="ORF">A9R00_03660</name>
</gene>
<organism evidence="2 3">
    <name type="scientific">Oleispira antarctica</name>
    <dbReference type="NCBI Taxonomy" id="188908"/>
    <lineage>
        <taxon>Bacteria</taxon>
        <taxon>Pseudomonadati</taxon>
        <taxon>Pseudomonadota</taxon>
        <taxon>Gammaproteobacteria</taxon>
        <taxon>Oceanospirillales</taxon>
        <taxon>Oceanospirillaceae</taxon>
        <taxon>Oleispira</taxon>
    </lineage>
</organism>
<sequence>MMNGSAIMKITKVLPLITCISAIAISVTSHAAEEALTPVWSGQAELGFIETRGNTETSSFNGKFNLVHDVQPMKTTLKLEALSGEENGDKSKERYFAEIKADYTLDEYDYIASLLSYEDDRFSGFEYQSVLSVGYGYRVWHAKKGHFDVEIGPGYRRTSLEVRNEKGDKLKEEVIGRLSLDFAADISENARFLETITVESGEFGTVYRSIMGLQSTLVSTLAMKINYEVKYTDTVPEDTEKMDTIVGATLVYGF</sequence>
<dbReference type="Proteomes" id="UP000227088">
    <property type="component" value="Unassembled WGS sequence"/>
</dbReference>
<accession>A0A1Y5HYM4</accession>
<evidence type="ECO:0000313" key="2">
    <source>
        <dbReference type="EMBL" id="OUS40903.1"/>
    </source>
</evidence>
<protein>
    <recommendedName>
        <fullName evidence="4">Salt-induced outer membrane protein</fullName>
    </recommendedName>
</protein>
<evidence type="ECO:0000313" key="3">
    <source>
        <dbReference type="Proteomes" id="UP000227088"/>
    </source>
</evidence>
<comment type="caution">
    <text evidence="2">The sequence shown here is derived from an EMBL/GenBank/DDBJ whole genome shotgun (WGS) entry which is preliminary data.</text>
</comment>
<dbReference type="AlphaFoldDB" id="A0A1Y5HYM4"/>
<evidence type="ECO:0000256" key="1">
    <source>
        <dbReference type="SAM" id="SignalP"/>
    </source>
</evidence>
<dbReference type="EMBL" id="MABE01000214">
    <property type="protein sequence ID" value="OUS40903.1"/>
    <property type="molecule type" value="Genomic_DNA"/>
</dbReference>
<feature type="signal peptide" evidence="1">
    <location>
        <begin position="1"/>
        <end position="31"/>
    </location>
</feature>
<reference evidence="3" key="1">
    <citation type="journal article" date="2017" name="Proc. Natl. Acad. Sci. U.S.A.">
        <title>Simulation of Deepwater Horizon oil plume reveals substrate specialization within a complex community of hydrocarbon degraders.</title>
        <authorList>
            <person name="Hu P."/>
            <person name="Dubinsky E.A."/>
            <person name="Probst A.J."/>
            <person name="Wang J."/>
            <person name="Sieber C.M.K."/>
            <person name="Tom L.M."/>
            <person name="Gardinali P."/>
            <person name="Banfield J.F."/>
            <person name="Atlas R.M."/>
            <person name="Andersen G.L."/>
        </authorList>
    </citation>
    <scope>NUCLEOTIDE SEQUENCE [LARGE SCALE GENOMIC DNA]</scope>
</reference>